<dbReference type="AlphaFoldDB" id="A0A0P1IAD5"/>
<accession>A0A0P1IAD5</accession>
<evidence type="ECO:0008006" key="4">
    <source>
        <dbReference type="Google" id="ProtNLM"/>
    </source>
</evidence>
<dbReference type="PROSITE" id="PS51257">
    <property type="entry name" value="PROKAR_LIPOPROTEIN"/>
    <property type="match status" value="1"/>
</dbReference>
<dbReference type="STRING" id="1715693.PH7735_02429"/>
<reference evidence="3" key="1">
    <citation type="submission" date="2015-09" db="EMBL/GenBank/DDBJ databases">
        <authorList>
            <person name="Rodrigo-Torres Lidia"/>
            <person name="Arahal R.David."/>
        </authorList>
    </citation>
    <scope>NUCLEOTIDE SEQUENCE [LARGE SCALE GENOMIC DNA]</scope>
    <source>
        <strain evidence="3">CECT 7735</strain>
    </source>
</reference>
<dbReference type="GeneID" id="83881451"/>
<feature type="signal peptide" evidence="1">
    <location>
        <begin position="1"/>
        <end position="23"/>
    </location>
</feature>
<sequence length="100" mass="11287">MRYLPELIGAMCLMVFCTSSAHATLACSVMKDAALYELPTEQSAIIRIVPSQDLVQFPQQDLAPEQVEDWYWVKHDLTQEDIWQGGDPGWMQIAILNDCG</sequence>
<dbReference type="RefSeq" id="WP_058311600.1">
    <property type="nucleotide sequence ID" value="NZ_CYTW01000002.1"/>
</dbReference>
<keyword evidence="1" id="KW-0732">Signal</keyword>
<evidence type="ECO:0000256" key="1">
    <source>
        <dbReference type="SAM" id="SignalP"/>
    </source>
</evidence>
<gene>
    <name evidence="2" type="ORF">PH7735_02429</name>
</gene>
<keyword evidence="3" id="KW-1185">Reference proteome</keyword>
<name>A0A0P1IAD5_9RHOB</name>
<proteinExistence type="predicted"/>
<dbReference type="EMBL" id="CYTW01000002">
    <property type="protein sequence ID" value="CUK01231.1"/>
    <property type="molecule type" value="Genomic_DNA"/>
</dbReference>
<feature type="chain" id="PRO_5006065033" description="SH3 domain-containing protein" evidence="1">
    <location>
        <begin position="24"/>
        <end position="100"/>
    </location>
</feature>
<evidence type="ECO:0000313" key="2">
    <source>
        <dbReference type="EMBL" id="CUK01231.1"/>
    </source>
</evidence>
<dbReference type="Proteomes" id="UP000051870">
    <property type="component" value="Unassembled WGS sequence"/>
</dbReference>
<protein>
    <recommendedName>
        <fullName evidence="4">SH3 domain-containing protein</fullName>
    </recommendedName>
</protein>
<organism evidence="2 3">
    <name type="scientific">Shimia thalassica</name>
    <dbReference type="NCBI Taxonomy" id="1715693"/>
    <lineage>
        <taxon>Bacteria</taxon>
        <taxon>Pseudomonadati</taxon>
        <taxon>Pseudomonadota</taxon>
        <taxon>Alphaproteobacteria</taxon>
        <taxon>Rhodobacterales</taxon>
        <taxon>Roseobacteraceae</taxon>
    </lineage>
</organism>
<evidence type="ECO:0000313" key="3">
    <source>
        <dbReference type="Proteomes" id="UP000051870"/>
    </source>
</evidence>